<evidence type="ECO:0000256" key="1">
    <source>
        <dbReference type="ARBA" id="ARBA00004141"/>
    </source>
</evidence>
<dbReference type="PANTHER" id="PTHR23504:SF15">
    <property type="entry name" value="MAJOR FACILITATOR SUPERFAMILY (MFS) PROFILE DOMAIN-CONTAINING PROTEIN"/>
    <property type="match status" value="1"/>
</dbReference>
<dbReference type="SUPFAM" id="SSF103473">
    <property type="entry name" value="MFS general substrate transporter"/>
    <property type="match status" value="1"/>
</dbReference>
<feature type="transmembrane region" description="Helical" evidence="6">
    <location>
        <begin position="206"/>
        <end position="226"/>
    </location>
</feature>
<dbReference type="InterPro" id="IPR001958">
    <property type="entry name" value="Tet-R_TetA/multi-R_MdtG-like"/>
</dbReference>
<dbReference type="GO" id="GO:0000329">
    <property type="term" value="C:fungal-type vacuole membrane"/>
    <property type="evidence" value="ECO:0007669"/>
    <property type="project" value="EnsemblFungi"/>
</dbReference>
<organism evidence="8 9">
    <name type="scientific">Komagataella phaffii (strain GS115 / ATCC 20864)</name>
    <name type="common">Yeast</name>
    <name type="synonym">Pichia pastoris</name>
    <dbReference type="NCBI Taxonomy" id="644223"/>
    <lineage>
        <taxon>Eukaryota</taxon>
        <taxon>Fungi</taxon>
        <taxon>Dikarya</taxon>
        <taxon>Ascomycota</taxon>
        <taxon>Saccharomycotina</taxon>
        <taxon>Pichiomycetes</taxon>
        <taxon>Pichiales</taxon>
        <taxon>Pichiaceae</taxon>
        <taxon>Komagataella</taxon>
    </lineage>
</organism>
<feature type="transmembrane region" description="Helical" evidence="6">
    <location>
        <begin position="89"/>
        <end position="114"/>
    </location>
</feature>
<keyword evidence="3 6" id="KW-0812">Transmembrane</keyword>
<gene>
    <name evidence="8" type="ordered locus">PAS_chr3_0551</name>
</gene>
<dbReference type="PROSITE" id="PS00216">
    <property type="entry name" value="SUGAR_TRANSPORT_1"/>
    <property type="match status" value="1"/>
</dbReference>
<dbReference type="GO" id="GO:0005254">
    <property type="term" value="F:chloride channel activity"/>
    <property type="evidence" value="ECO:0007669"/>
    <property type="project" value="EnsemblFungi"/>
</dbReference>
<keyword evidence="2" id="KW-0813">Transport</keyword>
<protein>
    <recommendedName>
        <fullName evidence="7">Major facilitator superfamily (MFS) profile domain-containing protein</fullName>
    </recommendedName>
</protein>
<evidence type="ECO:0000259" key="7">
    <source>
        <dbReference type="PROSITE" id="PS50850"/>
    </source>
</evidence>
<feature type="transmembrane region" description="Helical" evidence="6">
    <location>
        <begin position="512"/>
        <end position="533"/>
    </location>
</feature>
<keyword evidence="4 6" id="KW-1133">Transmembrane helix</keyword>
<dbReference type="RefSeq" id="XP_002492779.1">
    <property type="nucleotide sequence ID" value="XM_002492734.1"/>
</dbReference>
<dbReference type="PANTHER" id="PTHR23504">
    <property type="entry name" value="MAJOR FACILITATOR SUPERFAMILY DOMAIN-CONTAINING PROTEIN 10"/>
    <property type="match status" value="1"/>
</dbReference>
<dbReference type="GeneID" id="8199917"/>
<dbReference type="KEGG" id="ppa:PAS_chr3_0551"/>
<dbReference type="InterPro" id="IPR005829">
    <property type="entry name" value="Sugar_transporter_CS"/>
</dbReference>
<dbReference type="OrthoDB" id="10262656at2759"/>
<dbReference type="EMBL" id="FN392321">
    <property type="protein sequence ID" value="CAY70600.1"/>
    <property type="molecule type" value="Genomic_DNA"/>
</dbReference>
<accession>C4R4W4</accession>
<keyword evidence="9" id="KW-1185">Reference proteome</keyword>
<name>C4R4W4_KOMPG</name>
<dbReference type="AlphaFoldDB" id="C4R4W4"/>
<dbReference type="Pfam" id="PF07690">
    <property type="entry name" value="MFS_1"/>
    <property type="match status" value="2"/>
</dbReference>
<dbReference type="InParanoid" id="C4R4W4"/>
<comment type="subcellular location">
    <subcellularLocation>
        <location evidence="1">Membrane</location>
        <topology evidence="1">Multi-pass membrane protein</topology>
    </subcellularLocation>
</comment>
<feature type="transmembrane region" description="Helical" evidence="6">
    <location>
        <begin position="366"/>
        <end position="385"/>
    </location>
</feature>
<dbReference type="PROSITE" id="PS50850">
    <property type="entry name" value="MFS"/>
    <property type="match status" value="1"/>
</dbReference>
<dbReference type="HOGENOM" id="CLU_001265_54_5_1"/>
<dbReference type="Proteomes" id="UP000000314">
    <property type="component" value="Chromosome 3"/>
</dbReference>
<feature type="transmembrane region" description="Helical" evidence="6">
    <location>
        <begin position="448"/>
        <end position="467"/>
    </location>
</feature>
<dbReference type="Gene3D" id="1.20.1250.20">
    <property type="entry name" value="MFS general substrate transporter like domains"/>
    <property type="match status" value="1"/>
</dbReference>
<dbReference type="InterPro" id="IPR020846">
    <property type="entry name" value="MFS_dom"/>
</dbReference>
<dbReference type="InterPro" id="IPR036259">
    <property type="entry name" value="MFS_trans_sf"/>
</dbReference>
<evidence type="ECO:0000313" key="8">
    <source>
        <dbReference type="EMBL" id="CAY70600.1"/>
    </source>
</evidence>
<evidence type="ECO:0000256" key="4">
    <source>
        <dbReference type="ARBA" id="ARBA00022989"/>
    </source>
</evidence>
<feature type="transmembrane region" description="Helical" evidence="6">
    <location>
        <begin position="479"/>
        <end position="500"/>
    </location>
</feature>
<feature type="transmembrane region" description="Helical" evidence="6">
    <location>
        <begin position="12"/>
        <end position="40"/>
    </location>
</feature>
<proteinExistence type="predicted"/>
<dbReference type="OMA" id="IPLHCTE"/>
<dbReference type="eggNOG" id="KOG2615">
    <property type="taxonomic scope" value="Eukaryota"/>
</dbReference>
<sequence length="571" mass="63682">MTKPSFKEQMKGFPIWQIFVLGVVRFAEPITFTSMFPYVFFMVRDFHIAPDEAHISKYCGYLSASFAFFQFLCSIHLGRLADVIGRKKVLMIGILGTTFSILVFGFSTSFWMALFARSFMGAVNGNVAVIRTVLGEVATNPYHAPLAFSTLPLLWQLGCVIGPMSGHLVKISAEEYTRSTYSYRLVSLVVQKSFLDSLVKKYPYCLPNLVVSVFLLFSLVFGALFLEETHHTLKDQRDYLLDIGDSIRNFLGFDVPQRPWRMPFKRGGSLMAVPSEADPLLGSTSNEEEIEGYHVSEDDLDDDDDDLDDETTTVGKLYRTTSANIMRTFSNHSVDVSAEMRRNHESGYPWHVLLEGKTFNAITQNFILCFTAVVFDEFLPVFLAYDVARDEDGNLASKFPFLIAGGMGLNTPEIGTLLSTTGVAGVLVVVFIYPWVDITFNRIKALQCCLILTAVSYFAVPYLVFTIPPNLPQAISTTLLYSTNILKTLASSLAFPQVILLIHRASPREHSAFVNGTTLSLTALARALGPFIWGYVVSISVNHEIVWLSWVLLAAVAFVGFYLSHSLKGLQ</sequence>
<feature type="domain" description="Major facilitator superfamily (MFS) profile" evidence="7">
    <location>
        <begin position="17"/>
        <end position="571"/>
    </location>
</feature>
<evidence type="ECO:0000256" key="3">
    <source>
        <dbReference type="ARBA" id="ARBA00022692"/>
    </source>
</evidence>
<feature type="transmembrane region" description="Helical" evidence="6">
    <location>
        <begin position="414"/>
        <end position="436"/>
    </location>
</feature>
<evidence type="ECO:0000256" key="5">
    <source>
        <dbReference type="ARBA" id="ARBA00023136"/>
    </source>
</evidence>
<reference evidence="8 9" key="1">
    <citation type="journal article" date="2009" name="Nat. Biotechnol.">
        <title>Genome sequence of the recombinant protein production host Pichia pastoris.</title>
        <authorList>
            <person name="De Schutter K."/>
            <person name="Lin Y.C."/>
            <person name="Tiels P."/>
            <person name="Van Hecke A."/>
            <person name="Glinka S."/>
            <person name="Weber-Lehmann J."/>
            <person name="Rouze P."/>
            <person name="Van de Peer Y."/>
            <person name="Callewaert N."/>
        </authorList>
    </citation>
    <scope>NUCLEOTIDE SEQUENCE [LARGE SCALE GENOMIC DNA]</scope>
    <source>
        <strain evidence="9">GS115 / ATCC 20864</strain>
    </source>
</reference>
<dbReference type="PRINTS" id="PR01035">
    <property type="entry name" value="TCRTETA"/>
</dbReference>
<keyword evidence="5 6" id="KW-0472">Membrane</keyword>
<dbReference type="FunCoup" id="C4R4W4">
    <property type="interactions" value="63"/>
</dbReference>
<feature type="transmembrane region" description="Helical" evidence="6">
    <location>
        <begin position="545"/>
        <end position="563"/>
    </location>
</feature>
<feature type="transmembrane region" description="Helical" evidence="6">
    <location>
        <begin position="60"/>
        <end position="77"/>
    </location>
</feature>
<dbReference type="InterPro" id="IPR011701">
    <property type="entry name" value="MFS"/>
</dbReference>
<evidence type="ECO:0000256" key="6">
    <source>
        <dbReference type="SAM" id="Phobius"/>
    </source>
</evidence>
<evidence type="ECO:0000313" key="9">
    <source>
        <dbReference type="Proteomes" id="UP000000314"/>
    </source>
</evidence>
<evidence type="ECO:0000256" key="2">
    <source>
        <dbReference type="ARBA" id="ARBA00022448"/>
    </source>
</evidence>